<feature type="compositionally biased region" description="Basic and acidic residues" evidence="1">
    <location>
        <begin position="123"/>
        <end position="133"/>
    </location>
</feature>
<evidence type="ECO:0000313" key="2">
    <source>
        <dbReference type="EMBL" id="TNN67307.1"/>
    </source>
</evidence>
<evidence type="ECO:0000313" key="3">
    <source>
        <dbReference type="Proteomes" id="UP000314294"/>
    </source>
</evidence>
<reference evidence="2 3" key="1">
    <citation type="submission" date="2019-03" db="EMBL/GenBank/DDBJ databases">
        <title>First draft genome of Liparis tanakae, snailfish: a comprehensive survey of snailfish specific genes.</title>
        <authorList>
            <person name="Kim W."/>
            <person name="Song I."/>
            <person name="Jeong J.-H."/>
            <person name="Kim D."/>
            <person name="Kim S."/>
            <person name="Ryu S."/>
            <person name="Song J.Y."/>
            <person name="Lee S.K."/>
        </authorList>
    </citation>
    <scope>NUCLEOTIDE SEQUENCE [LARGE SCALE GENOMIC DNA]</scope>
    <source>
        <tissue evidence="2">Muscle</tissue>
    </source>
</reference>
<dbReference type="Proteomes" id="UP000314294">
    <property type="component" value="Unassembled WGS sequence"/>
</dbReference>
<dbReference type="EMBL" id="SRLO01000205">
    <property type="protein sequence ID" value="TNN67307.1"/>
    <property type="molecule type" value="Genomic_DNA"/>
</dbReference>
<keyword evidence="3" id="KW-1185">Reference proteome</keyword>
<gene>
    <name evidence="2" type="ORF">EYF80_022414</name>
</gene>
<proteinExistence type="predicted"/>
<accession>A0A4Z2HNG5</accession>
<sequence length="145" mass="16279">MALEAAKLRIHGGSLLGAKVLDLRDRRTARYLVVCVQEVKLTVSRPRLKIDRLLERGCKRVLFLLSTSIPRRAPSRLVTLLAELLLAGGAMQDDKRHRRTERGRQGGGGEGGETARKRKRGKEIHTGNKEKEGYGMQQRSLIEIE</sequence>
<dbReference type="AlphaFoldDB" id="A0A4Z2HNG5"/>
<comment type="caution">
    <text evidence="2">The sequence shown here is derived from an EMBL/GenBank/DDBJ whole genome shotgun (WGS) entry which is preliminary data.</text>
</comment>
<evidence type="ECO:0000256" key="1">
    <source>
        <dbReference type="SAM" id="MobiDB-lite"/>
    </source>
</evidence>
<organism evidence="2 3">
    <name type="scientific">Liparis tanakae</name>
    <name type="common">Tanaka's snailfish</name>
    <dbReference type="NCBI Taxonomy" id="230148"/>
    <lineage>
        <taxon>Eukaryota</taxon>
        <taxon>Metazoa</taxon>
        <taxon>Chordata</taxon>
        <taxon>Craniata</taxon>
        <taxon>Vertebrata</taxon>
        <taxon>Euteleostomi</taxon>
        <taxon>Actinopterygii</taxon>
        <taxon>Neopterygii</taxon>
        <taxon>Teleostei</taxon>
        <taxon>Neoteleostei</taxon>
        <taxon>Acanthomorphata</taxon>
        <taxon>Eupercaria</taxon>
        <taxon>Perciformes</taxon>
        <taxon>Cottioidei</taxon>
        <taxon>Cottales</taxon>
        <taxon>Liparidae</taxon>
        <taxon>Liparis</taxon>
    </lineage>
</organism>
<name>A0A4Z2HNG5_9TELE</name>
<feature type="region of interest" description="Disordered" evidence="1">
    <location>
        <begin position="91"/>
        <end position="145"/>
    </location>
</feature>
<protein>
    <submittedName>
        <fullName evidence="2">Uncharacterized protein</fullName>
    </submittedName>
</protein>